<comment type="caution">
    <text evidence="2">The sequence shown here is derived from an EMBL/GenBank/DDBJ whole genome shotgun (WGS) entry which is preliminary data.</text>
</comment>
<proteinExistence type="predicted"/>
<evidence type="ECO:0000313" key="3">
    <source>
        <dbReference type="Proteomes" id="UP000049578"/>
    </source>
</evidence>
<keyword evidence="1" id="KW-0472">Membrane</keyword>
<gene>
    <name evidence="2" type="ORF">AKK44_03360</name>
</gene>
<dbReference type="RefSeq" id="WP_054278508.1">
    <property type="nucleotide sequence ID" value="NZ_LHQM01000010.1"/>
</dbReference>
<keyword evidence="1" id="KW-0812">Transmembrane</keyword>
<evidence type="ECO:0008006" key="4">
    <source>
        <dbReference type="Google" id="ProtNLM"/>
    </source>
</evidence>
<sequence length="89" mass="10303">MIEKLLILLLCWNGVVFVLYGIDKKRAIQHKWRISEKTLIIATLLCGGLGACSAAKFYHHKTQKWYFRLSWYIGLVLTMLLLYGIVKTS</sequence>
<keyword evidence="3" id="KW-1185">Reference proteome</keyword>
<feature type="transmembrane region" description="Helical" evidence="1">
    <location>
        <begin position="65"/>
        <end position="86"/>
    </location>
</feature>
<feature type="transmembrane region" description="Helical" evidence="1">
    <location>
        <begin position="38"/>
        <end position="59"/>
    </location>
</feature>
<dbReference type="AlphaFoldDB" id="A0A0P6SMJ3"/>
<dbReference type="STRING" id="119224.AKK44_03360"/>
<evidence type="ECO:0000313" key="2">
    <source>
        <dbReference type="EMBL" id="KPJ22697.1"/>
    </source>
</evidence>
<feature type="transmembrane region" description="Helical" evidence="1">
    <location>
        <begin position="6"/>
        <end position="22"/>
    </location>
</feature>
<accession>A0A0P6SMJ3</accession>
<dbReference type="EMBL" id="LHQM01000010">
    <property type="protein sequence ID" value="KPJ22697.1"/>
    <property type="molecule type" value="Genomic_DNA"/>
</dbReference>
<dbReference type="InterPro" id="IPR010718">
    <property type="entry name" value="DUF1294"/>
</dbReference>
<dbReference type="PATRIC" id="fig|119224.3.peg.196"/>
<organism evidence="2 3">
    <name type="scientific">Streptococcus phocae</name>
    <dbReference type="NCBI Taxonomy" id="119224"/>
    <lineage>
        <taxon>Bacteria</taxon>
        <taxon>Bacillati</taxon>
        <taxon>Bacillota</taxon>
        <taxon>Bacilli</taxon>
        <taxon>Lactobacillales</taxon>
        <taxon>Streptococcaceae</taxon>
        <taxon>Streptococcus</taxon>
    </lineage>
</organism>
<keyword evidence="1" id="KW-1133">Transmembrane helix</keyword>
<evidence type="ECO:0000256" key="1">
    <source>
        <dbReference type="SAM" id="Phobius"/>
    </source>
</evidence>
<dbReference type="Proteomes" id="UP000049578">
    <property type="component" value="Unassembled WGS sequence"/>
</dbReference>
<dbReference type="Pfam" id="PF06961">
    <property type="entry name" value="DUF1294"/>
    <property type="match status" value="1"/>
</dbReference>
<name>A0A0P6SMJ3_9STRE</name>
<protein>
    <recommendedName>
        <fullName evidence="4">DUF1294 domain-containing protein</fullName>
    </recommendedName>
</protein>
<reference evidence="2 3" key="1">
    <citation type="submission" date="2015-08" db="EMBL/GenBank/DDBJ databases">
        <title>Genome sequence of Streptococcus phocae subsp. phocae ATCC 51973T isolated from liver specimen obtained from seal.</title>
        <authorList>
            <person name="Avendano-Herrera R."/>
        </authorList>
    </citation>
    <scope>NUCLEOTIDE SEQUENCE [LARGE SCALE GENOMIC DNA]</scope>
    <source>
        <strain evidence="2 3">ATCC 51973</strain>
    </source>
</reference>